<dbReference type="Gene3D" id="1.10.600.10">
    <property type="entry name" value="Farnesyl Diphosphate Synthase"/>
    <property type="match status" value="1"/>
</dbReference>
<dbReference type="GO" id="GO:0016740">
    <property type="term" value="F:transferase activity"/>
    <property type="evidence" value="ECO:0007669"/>
    <property type="project" value="UniProtKB-KW"/>
</dbReference>
<evidence type="ECO:0008006" key="6">
    <source>
        <dbReference type="Google" id="ProtNLM"/>
    </source>
</evidence>
<comment type="caution">
    <text evidence="4">The sequence shown here is derived from an EMBL/GenBank/DDBJ whole genome shotgun (WGS) entry which is preliminary data.</text>
</comment>
<dbReference type="PANTHER" id="PTHR12001">
    <property type="entry name" value="GERANYLGERANYL PYROPHOSPHATE SYNTHASE"/>
    <property type="match status" value="1"/>
</dbReference>
<dbReference type="SUPFAM" id="SSF48576">
    <property type="entry name" value="Terpenoid synthases"/>
    <property type="match status" value="1"/>
</dbReference>
<organism evidence="4 5">
    <name type="scientific">Cyclostephanos tholiformis</name>
    <dbReference type="NCBI Taxonomy" id="382380"/>
    <lineage>
        <taxon>Eukaryota</taxon>
        <taxon>Sar</taxon>
        <taxon>Stramenopiles</taxon>
        <taxon>Ochrophyta</taxon>
        <taxon>Bacillariophyta</taxon>
        <taxon>Coscinodiscophyceae</taxon>
        <taxon>Thalassiosirophycidae</taxon>
        <taxon>Stephanodiscales</taxon>
        <taxon>Stephanodiscaceae</taxon>
        <taxon>Cyclostephanos</taxon>
    </lineage>
</organism>
<keyword evidence="1" id="KW-0479">Metal-binding</keyword>
<dbReference type="InterPro" id="IPR008949">
    <property type="entry name" value="Isoprenoid_synthase_dom_sf"/>
</dbReference>
<gene>
    <name evidence="4" type="ORF">ACHAXA_009715</name>
</gene>
<evidence type="ECO:0000313" key="5">
    <source>
        <dbReference type="Proteomes" id="UP001530377"/>
    </source>
</evidence>
<dbReference type="EMBL" id="JALLPB020000167">
    <property type="protein sequence ID" value="KAL3816077.1"/>
    <property type="molecule type" value="Genomic_DNA"/>
</dbReference>
<dbReference type="InterPro" id="IPR000092">
    <property type="entry name" value="Polyprenyl_synt"/>
</dbReference>
<dbReference type="PROSITE" id="PS00444">
    <property type="entry name" value="POLYPRENYL_SYNTHASE_2"/>
    <property type="match status" value="1"/>
</dbReference>
<name>A0ABD3RV37_9STRA</name>
<protein>
    <recommendedName>
        <fullName evidence="6">Geranylgeranyl diphosphate synthase</fullName>
    </recommendedName>
</protein>
<dbReference type="SFLD" id="SFLDS00005">
    <property type="entry name" value="Isoprenoid_Synthase_Type_I"/>
    <property type="match status" value="1"/>
</dbReference>
<sequence>KIRVGGRLEEPKYRRYVPSLRYYLLLSILRHERDDEGISPSSFAASVVATVPDKKHAADESLLEPYAYISSTPGKDIRTALIDCFDLWLHVPDPAVLSEIKHIVSSLHDASLLIDDVEDDSNLRRGVPVAHAIFGIAPTINAANYVYFLALERCLALNNEGASRVFVHEMLNLHRGQGYDIRWRDSGSCPTETQYVGMVIDKTGGLFRLAVGLLQSFASANRDVDYVPLVNDLGLYFQIRDDLLNLVDDEYMKGKSFCEDLTEGKFSYPIIHCIRGGKGEGEGGVGTAASTQLLSILKRRTEDVDVKQYARRLMIDAGSLRYARDECVRLKTEIVTLIDELGGNGPLLKVIDALHAQVEKIPENFMNR</sequence>
<dbReference type="CDD" id="cd00685">
    <property type="entry name" value="Trans_IPPS_HT"/>
    <property type="match status" value="1"/>
</dbReference>
<proteinExistence type="inferred from homology"/>
<dbReference type="Pfam" id="PF00348">
    <property type="entry name" value="polyprenyl_synt"/>
    <property type="match status" value="1"/>
</dbReference>
<evidence type="ECO:0000256" key="2">
    <source>
        <dbReference type="ARBA" id="ARBA00022842"/>
    </source>
</evidence>
<reference evidence="4 5" key="1">
    <citation type="submission" date="2024-10" db="EMBL/GenBank/DDBJ databases">
        <title>Updated reference genomes for cyclostephanoid diatoms.</title>
        <authorList>
            <person name="Roberts W.R."/>
            <person name="Alverson A.J."/>
        </authorList>
    </citation>
    <scope>NUCLEOTIDE SEQUENCE [LARGE SCALE GENOMIC DNA]</scope>
    <source>
        <strain evidence="4 5">AJA228-03</strain>
    </source>
</reference>
<evidence type="ECO:0000256" key="3">
    <source>
        <dbReference type="RuleBase" id="RU004466"/>
    </source>
</evidence>
<dbReference type="PANTHER" id="PTHR12001:SF44">
    <property type="entry name" value="GERANYLGERANYL PYROPHOSPHATE SYNTHASE"/>
    <property type="match status" value="1"/>
</dbReference>
<feature type="non-terminal residue" evidence="4">
    <location>
        <position position="1"/>
    </location>
</feature>
<evidence type="ECO:0000313" key="4">
    <source>
        <dbReference type="EMBL" id="KAL3816077.1"/>
    </source>
</evidence>
<dbReference type="GO" id="GO:0046872">
    <property type="term" value="F:metal ion binding"/>
    <property type="evidence" value="ECO:0007669"/>
    <property type="project" value="UniProtKB-KW"/>
</dbReference>
<dbReference type="AlphaFoldDB" id="A0ABD3RV37"/>
<dbReference type="InterPro" id="IPR033749">
    <property type="entry name" value="Polyprenyl_synt_CS"/>
</dbReference>
<accession>A0ABD3RV37</accession>
<dbReference type="Proteomes" id="UP001530377">
    <property type="component" value="Unassembled WGS sequence"/>
</dbReference>
<keyword evidence="2" id="KW-0460">Magnesium</keyword>
<evidence type="ECO:0000256" key="1">
    <source>
        <dbReference type="ARBA" id="ARBA00022723"/>
    </source>
</evidence>
<keyword evidence="3" id="KW-0808">Transferase</keyword>
<keyword evidence="5" id="KW-1185">Reference proteome</keyword>
<comment type="similarity">
    <text evidence="3">Belongs to the FPP/GGPP synthase family.</text>
</comment>
<dbReference type="PROSITE" id="PS00723">
    <property type="entry name" value="POLYPRENYL_SYNTHASE_1"/>
    <property type="match status" value="1"/>
</dbReference>